<dbReference type="InterPro" id="IPR001764">
    <property type="entry name" value="Glyco_hydro_3_N"/>
</dbReference>
<evidence type="ECO:0000256" key="4">
    <source>
        <dbReference type="SAM" id="MobiDB-lite"/>
    </source>
</evidence>
<dbReference type="SMART" id="SM01217">
    <property type="entry name" value="Fn3_like"/>
    <property type="match status" value="1"/>
</dbReference>
<dbReference type="Pfam" id="PF00933">
    <property type="entry name" value="Glyco_hydro_3"/>
    <property type="match status" value="1"/>
</dbReference>
<dbReference type="InterPro" id="IPR013783">
    <property type="entry name" value="Ig-like_fold"/>
</dbReference>
<keyword evidence="7" id="KW-1185">Reference proteome</keyword>
<feature type="domain" description="Fibronectin type III-like" evidence="5">
    <location>
        <begin position="738"/>
        <end position="807"/>
    </location>
</feature>
<comment type="caution">
    <text evidence="6">The sequence shown here is derived from an EMBL/GenBank/DDBJ whole genome shotgun (WGS) entry which is preliminary data.</text>
</comment>
<evidence type="ECO:0000256" key="1">
    <source>
        <dbReference type="ARBA" id="ARBA00005336"/>
    </source>
</evidence>
<dbReference type="EMBL" id="JAGSOG010000017">
    <property type="protein sequence ID" value="MBR7832843.1"/>
    <property type="molecule type" value="Genomic_DNA"/>
</dbReference>
<dbReference type="InterPro" id="IPR026891">
    <property type="entry name" value="Fn3-like"/>
</dbReference>
<dbReference type="PANTHER" id="PTHR42721:SF3">
    <property type="entry name" value="BETA-D-XYLOSIDASE 5-RELATED"/>
    <property type="match status" value="1"/>
</dbReference>
<dbReference type="PANTHER" id="PTHR42721">
    <property type="entry name" value="SUGAR HYDROLASE-RELATED"/>
    <property type="match status" value="1"/>
</dbReference>
<dbReference type="RefSeq" id="WP_212527368.1">
    <property type="nucleotide sequence ID" value="NZ_JAGSOG010000017.1"/>
</dbReference>
<evidence type="ECO:0000256" key="2">
    <source>
        <dbReference type="ARBA" id="ARBA00022729"/>
    </source>
</evidence>
<evidence type="ECO:0000313" key="7">
    <source>
        <dbReference type="Proteomes" id="UP000675781"/>
    </source>
</evidence>
<dbReference type="Proteomes" id="UP000675781">
    <property type="component" value="Unassembled WGS sequence"/>
</dbReference>
<evidence type="ECO:0000313" key="6">
    <source>
        <dbReference type="EMBL" id="MBR7832843.1"/>
    </source>
</evidence>
<proteinExistence type="inferred from homology"/>
<dbReference type="InterPro" id="IPR017853">
    <property type="entry name" value="GH"/>
</dbReference>
<dbReference type="InterPro" id="IPR036962">
    <property type="entry name" value="Glyco_hydro_3_N_sf"/>
</dbReference>
<dbReference type="InterPro" id="IPR036881">
    <property type="entry name" value="Glyco_hydro_3_C_sf"/>
</dbReference>
<keyword evidence="3 6" id="KW-0378">Hydrolase</keyword>
<dbReference type="SUPFAM" id="SSF52279">
    <property type="entry name" value="Beta-D-glucan exohydrolase, C-terminal domain"/>
    <property type="match status" value="1"/>
</dbReference>
<evidence type="ECO:0000259" key="5">
    <source>
        <dbReference type="SMART" id="SM01217"/>
    </source>
</evidence>
<dbReference type="SUPFAM" id="SSF51445">
    <property type="entry name" value="(Trans)glycosidases"/>
    <property type="match status" value="1"/>
</dbReference>
<dbReference type="GO" id="GO:0031222">
    <property type="term" value="P:arabinan catabolic process"/>
    <property type="evidence" value="ECO:0007669"/>
    <property type="project" value="TreeGrafter"/>
</dbReference>
<keyword evidence="2" id="KW-0732">Signal</keyword>
<feature type="region of interest" description="Disordered" evidence="4">
    <location>
        <begin position="1"/>
        <end position="36"/>
    </location>
</feature>
<sequence>MTTAPESARPARAASSPDAAGDDPQDPSTPPDWRRVELPARQRVADLVARMTLAEKCAQLYGVWVGADAEGGEVAPHMHENLAEQVDLEEQAKLGLGQLTRPFGTAPVDPALGALSLARTQRSIMAAGRFAIPALPHEECLAGFAAWGATIYPVPLAWGAAFSPELVGEMGARIGADLRMVGVYQGLAPVVDVVRDPRWGRVEETIGEDPCLVATIGAAYVRGLQSGGVVATLKHFAGYSGSVGARNHAPVRAGGRELADVILPPFEHAVRVAGARSVMQSYCEIDGLPAAADSGLLTGLLRDAWGFDGTVVSDYFGIGFLHSEHGVAADDTDAARQALAAGVDVELPTVRGYGARLVAAVEQGEIAESFVDRALWRVLMQKCELGLLDPDWSPVPPALGGAAAVAATARAEASGAGVDGRAEPAELELPQVTPGTVDLDSAANRALARRVAEESIVLLENRAGLLPLDPASPGRPGSRGIAVVGPLADQASAMLGCYSFPAHVGPNHPETPVGVRIPTVLESLRGQWPGVELRTAAGCEVLGPLDPDEVQRALTAAREADLCIAVLGDRAGLFGRGTSGEGCDAADLSLPGEQGAFLDALIETGTPIVLVLMTGRPYALGRYAGRLAAIVQAFFPGEEGGPAVASVLGGRVNPSGRLPVSVPRGEGGQPWTYLQPPLGLASTISSVDPTPLYPFGHGLSYTEFAWEQCTVSAAQVPVDGEFEVELTVRNTGGRDGSDVVQLYLHDPVAQTTRPRARLIGFAKVAVPAGEARRVRFSCHTDLTSFTGRAGRRIVEPGDIELWVAASSADEAVRHRLPVRLVGEVRDVDPRAPHRIAGETRISNAAVE</sequence>
<dbReference type="GO" id="GO:0046556">
    <property type="term" value="F:alpha-L-arabinofuranosidase activity"/>
    <property type="evidence" value="ECO:0007669"/>
    <property type="project" value="TreeGrafter"/>
</dbReference>
<accession>A0A941IQE5</accession>
<dbReference type="AlphaFoldDB" id="A0A941IQE5"/>
<dbReference type="PRINTS" id="PR00133">
    <property type="entry name" value="GLHYDRLASE3"/>
</dbReference>
<dbReference type="Gene3D" id="3.40.50.1700">
    <property type="entry name" value="Glycoside hydrolase family 3 C-terminal domain"/>
    <property type="match status" value="1"/>
</dbReference>
<evidence type="ECO:0000256" key="3">
    <source>
        <dbReference type="ARBA" id="ARBA00022801"/>
    </source>
</evidence>
<dbReference type="GO" id="GO:0009044">
    <property type="term" value="F:xylan 1,4-beta-xylosidase activity"/>
    <property type="evidence" value="ECO:0007669"/>
    <property type="project" value="InterPro"/>
</dbReference>
<dbReference type="InterPro" id="IPR044993">
    <property type="entry name" value="BXL"/>
</dbReference>
<protein>
    <submittedName>
        <fullName evidence="6">Glycoside hydrolase family 3 C-terminal domain-containing protein</fullName>
    </submittedName>
</protein>
<name>A0A941IQE5_9ACTN</name>
<dbReference type="GO" id="GO:0045493">
    <property type="term" value="P:xylan catabolic process"/>
    <property type="evidence" value="ECO:0007669"/>
    <property type="project" value="InterPro"/>
</dbReference>
<dbReference type="Pfam" id="PF01915">
    <property type="entry name" value="Glyco_hydro_3_C"/>
    <property type="match status" value="1"/>
</dbReference>
<comment type="similarity">
    <text evidence="1">Belongs to the glycosyl hydrolase 3 family.</text>
</comment>
<dbReference type="Pfam" id="PF14310">
    <property type="entry name" value="Fn3-like"/>
    <property type="match status" value="1"/>
</dbReference>
<dbReference type="Gene3D" id="3.20.20.300">
    <property type="entry name" value="Glycoside hydrolase, family 3, N-terminal domain"/>
    <property type="match status" value="1"/>
</dbReference>
<gene>
    <name evidence="6" type="ORF">KDL01_06195</name>
</gene>
<feature type="compositionally biased region" description="Low complexity" evidence="4">
    <location>
        <begin position="1"/>
        <end position="19"/>
    </location>
</feature>
<organism evidence="6 7">
    <name type="scientific">Actinospica durhamensis</name>
    <dbReference type="NCBI Taxonomy" id="1508375"/>
    <lineage>
        <taxon>Bacteria</taxon>
        <taxon>Bacillati</taxon>
        <taxon>Actinomycetota</taxon>
        <taxon>Actinomycetes</taxon>
        <taxon>Catenulisporales</taxon>
        <taxon>Actinospicaceae</taxon>
        <taxon>Actinospica</taxon>
    </lineage>
</organism>
<dbReference type="InterPro" id="IPR002772">
    <property type="entry name" value="Glyco_hydro_3_C"/>
</dbReference>
<dbReference type="Gene3D" id="2.60.40.10">
    <property type="entry name" value="Immunoglobulins"/>
    <property type="match status" value="1"/>
</dbReference>
<reference evidence="6" key="1">
    <citation type="submission" date="2021-04" db="EMBL/GenBank/DDBJ databases">
        <title>Genome based classification of Actinospica acidithermotolerans sp. nov., an actinobacterium isolated from an Indonesian hot spring.</title>
        <authorList>
            <person name="Kusuma A.B."/>
            <person name="Putra K.E."/>
            <person name="Nafisah S."/>
            <person name="Loh J."/>
            <person name="Nouioui I."/>
            <person name="Goodfellow M."/>
        </authorList>
    </citation>
    <scope>NUCLEOTIDE SEQUENCE</scope>
    <source>
        <strain evidence="6">CSCA 57</strain>
    </source>
</reference>